<evidence type="ECO:0000256" key="1">
    <source>
        <dbReference type="SAM" id="Phobius"/>
    </source>
</evidence>
<dbReference type="RefSeq" id="WP_090677860.1">
    <property type="nucleotide sequence ID" value="NZ_FORU01000002.1"/>
</dbReference>
<organism evidence="2 3">
    <name type="scientific">Myroides guanonis</name>
    <dbReference type="NCBI Taxonomy" id="1150112"/>
    <lineage>
        <taxon>Bacteria</taxon>
        <taxon>Pseudomonadati</taxon>
        <taxon>Bacteroidota</taxon>
        <taxon>Flavobacteriia</taxon>
        <taxon>Flavobacteriales</taxon>
        <taxon>Flavobacteriaceae</taxon>
        <taxon>Myroides</taxon>
    </lineage>
</organism>
<dbReference type="OrthoDB" id="1144727at2"/>
<dbReference type="Proteomes" id="UP000243887">
    <property type="component" value="Unassembled WGS sequence"/>
</dbReference>
<dbReference type="AlphaFoldDB" id="A0A1I3M937"/>
<gene>
    <name evidence="2" type="ORF">SAMN04487893_10277</name>
</gene>
<accession>A0A1I3M937</accession>
<feature type="transmembrane region" description="Helical" evidence="1">
    <location>
        <begin position="75"/>
        <end position="102"/>
    </location>
</feature>
<keyword evidence="1" id="KW-0472">Membrane</keyword>
<protein>
    <submittedName>
        <fullName evidence="2">Uncharacterized protein</fullName>
    </submittedName>
</protein>
<dbReference type="STRING" id="1150112.SAMN04487893_10277"/>
<evidence type="ECO:0000313" key="3">
    <source>
        <dbReference type="Proteomes" id="UP000243887"/>
    </source>
</evidence>
<reference evidence="3" key="1">
    <citation type="submission" date="2016-10" db="EMBL/GenBank/DDBJ databases">
        <authorList>
            <person name="Varghese N."/>
            <person name="Submissions S."/>
        </authorList>
    </citation>
    <scope>NUCLEOTIDE SEQUENCE [LARGE SCALE GENOMIC DNA]</scope>
    <source>
        <strain evidence="3">DSM 26542</strain>
    </source>
</reference>
<keyword evidence="1" id="KW-0812">Transmembrane</keyword>
<keyword evidence="3" id="KW-1185">Reference proteome</keyword>
<name>A0A1I3M937_9FLAO</name>
<sequence>MGSQVHIRCSKCGVFNVNNDHCEACGSLLSVVKQREIVRAKRDKEVLKAELEKKPSSFELYIQKMRNHRFWIVRIFFELIYTTWVVAMTIGAFIAWLVAMIVA</sequence>
<evidence type="ECO:0000313" key="2">
    <source>
        <dbReference type="EMBL" id="SFI93432.1"/>
    </source>
</evidence>
<proteinExistence type="predicted"/>
<keyword evidence="1" id="KW-1133">Transmembrane helix</keyword>
<dbReference type="EMBL" id="FORU01000002">
    <property type="protein sequence ID" value="SFI93432.1"/>
    <property type="molecule type" value="Genomic_DNA"/>
</dbReference>